<evidence type="ECO:0000256" key="7">
    <source>
        <dbReference type="ARBA" id="ARBA00023155"/>
    </source>
</evidence>
<dbReference type="SMART" id="SM00389">
    <property type="entry name" value="HOX"/>
    <property type="match status" value="1"/>
</dbReference>
<comment type="subcellular location">
    <subcellularLocation>
        <location evidence="1 10 11">Nucleus</location>
    </subcellularLocation>
</comment>
<keyword evidence="15" id="KW-1185">Reference proteome</keyword>
<dbReference type="PhylomeDB" id="B3S644"/>
<dbReference type="OMA" id="QSKCECV"/>
<dbReference type="PANTHER" id="PTHR45636">
    <property type="entry name" value="PAIRED BOX PROTEIN PAX-6-RELATED-RELATED"/>
    <property type="match status" value="1"/>
</dbReference>
<feature type="non-terminal residue" evidence="14">
    <location>
        <position position="249"/>
    </location>
</feature>
<dbReference type="Pfam" id="PF00292">
    <property type="entry name" value="PAX"/>
    <property type="match status" value="1"/>
</dbReference>
<keyword evidence="3" id="KW-0217">Developmental protein</keyword>
<evidence type="ECO:0000259" key="12">
    <source>
        <dbReference type="PROSITE" id="PS50071"/>
    </source>
</evidence>
<organism evidence="14 15">
    <name type="scientific">Trichoplax adhaerens</name>
    <name type="common">Trichoplax reptans</name>
    <dbReference type="NCBI Taxonomy" id="10228"/>
    <lineage>
        <taxon>Eukaryota</taxon>
        <taxon>Metazoa</taxon>
        <taxon>Placozoa</taxon>
        <taxon>Uniplacotomia</taxon>
        <taxon>Trichoplacea</taxon>
        <taxon>Trichoplacidae</taxon>
        <taxon>Trichoplax</taxon>
    </lineage>
</organism>
<keyword evidence="4" id="KW-0563">Paired box</keyword>
<evidence type="ECO:0000256" key="3">
    <source>
        <dbReference type="ARBA" id="ARBA00022473"/>
    </source>
</evidence>
<dbReference type="Pfam" id="PF00046">
    <property type="entry name" value="Homeodomain"/>
    <property type="match status" value="1"/>
</dbReference>
<keyword evidence="8" id="KW-0804">Transcription</keyword>
<feature type="DNA-binding region" description="Homeobox" evidence="10">
    <location>
        <begin position="188"/>
        <end position="247"/>
    </location>
</feature>
<dbReference type="SMART" id="SM00351">
    <property type="entry name" value="PAX"/>
    <property type="match status" value="1"/>
</dbReference>
<comment type="similarity">
    <text evidence="2">Belongs to the paired homeobox family.</text>
</comment>
<dbReference type="Gene3D" id="1.10.10.10">
    <property type="entry name" value="Winged helix-like DNA-binding domain superfamily/Winged helix DNA-binding domain"/>
    <property type="match status" value="2"/>
</dbReference>
<dbReference type="CTD" id="6757056"/>
<dbReference type="Proteomes" id="UP000009022">
    <property type="component" value="Unassembled WGS sequence"/>
</dbReference>
<evidence type="ECO:0000256" key="1">
    <source>
        <dbReference type="ARBA" id="ARBA00004123"/>
    </source>
</evidence>
<dbReference type="InterPro" id="IPR001356">
    <property type="entry name" value="HD"/>
</dbReference>
<dbReference type="eggNOG" id="KOG0849">
    <property type="taxonomic scope" value="Eukaryota"/>
</dbReference>
<dbReference type="InterPro" id="IPR036388">
    <property type="entry name" value="WH-like_DNA-bd_sf"/>
</dbReference>
<accession>B3S644</accession>
<dbReference type="InterPro" id="IPR017970">
    <property type="entry name" value="Homeobox_CS"/>
</dbReference>
<dbReference type="RefSeq" id="XP_002115704.1">
    <property type="nucleotide sequence ID" value="XM_002115668.1"/>
</dbReference>
<evidence type="ECO:0000256" key="11">
    <source>
        <dbReference type="RuleBase" id="RU000682"/>
    </source>
</evidence>
<keyword evidence="6 10" id="KW-0238">DNA-binding</keyword>
<dbReference type="PROSITE" id="PS00027">
    <property type="entry name" value="HOMEOBOX_1"/>
    <property type="match status" value="1"/>
</dbReference>
<dbReference type="CDD" id="cd00131">
    <property type="entry name" value="PAX"/>
    <property type="match status" value="1"/>
</dbReference>
<evidence type="ECO:0000256" key="5">
    <source>
        <dbReference type="ARBA" id="ARBA00023015"/>
    </source>
</evidence>
<dbReference type="STRING" id="10228.B3S644"/>
<dbReference type="GeneID" id="6757056"/>
<dbReference type="CDD" id="cd00086">
    <property type="entry name" value="homeodomain"/>
    <property type="match status" value="1"/>
</dbReference>
<dbReference type="OrthoDB" id="3225452at2759"/>
<dbReference type="PRINTS" id="PR00027">
    <property type="entry name" value="PAIREDBOX"/>
</dbReference>
<keyword evidence="9 10" id="KW-0539">Nucleus</keyword>
<dbReference type="InterPro" id="IPR009057">
    <property type="entry name" value="Homeodomain-like_sf"/>
</dbReference>
<dbReference type="PROSITE" id="PS51057">
    <property type="entry name" value="PAIRED_2"/>
    <property type="match status" value="1"/>
</dbReference>
<dbReference type="PANTHER" id="PTHR45636:SF41">
    <property type="entry name" value="PAIRED BOX PROTEIN PAX-6-RELATED"/>
    <property type="match status" value="1"/>
</dbReference>
<dbReference type="PROSITE" id="PS50071">
    <property type="entry name" value="HOMEOBOX_2"/>
    <property type="match status" value="1"/>
</dbReference>
<dbReference type="InterPro" id="IPR043182">
    <property type="entry name" value="PAIRED_DNA-bd_dom"/>
</dbReference>
<keyword evidence="5" id="KW-0805">Transcription regulation</keyword>
<evidence type="ECO:0000256" key="10">
    <source>
        <dbReference type="PROSITE-ProRule" id="PRU00108"/>
    </source>
</evidence>
<dbReference type="PROSITE" id="PS00034">
    <property type="entry name" value="PAIRED_1"/>
    <property type="match status" value="1"/>
</dbReference>
<feature type="domain" description="Paired" evidence="13">
    <location>
        <begin position="1"/>
        <end position="124"/>
    </location>
</feature>
<dbReference type="FunFam" id="1.10.10.10:FF:000013">
    <property type="entry name" value="Paired box 8 isoform 1"/>
    <property type="match status" value="1"/>
</dbReference>
<evidence type="ECO:0000256" key="6">
    <source>
        <dbReference type="ARBA" id="ARBA00023125"/>
    </source>
</evidence>
<dbReference type="SUPFAM" id="SSF46689">
    <property type="entry name" value="Homeodomain-like"/>
    <property type="match status" value="2"/>
</dbReference>
<dbReference type="FunFam" id="1.10.10.10:FF:000003">
    <property type="entry name" value="Paired box protein Pax-6"/>
    <property type="match status" value="1"/>
</dbReference>
<evidence type="ECO:0000256" key="9">
    <source>
        <dbReference type="ARBA" id="ARBA00023242"/>
    </source>
</evidence>
<dbReference type="InterPro" id="IPR043565">
    <property type="entry name" value="PAX_fam"/>
</dbReference>
<dbReference type="Gene3D" id="1.10.10.60">
    <property type="entry name" value="Homeodomain-like"/>
    <property type="match status" value="1"/>
</dbReference>
<sequence length="249" mass="28375">GVNQLGGVFINGRPLPNYIRSRIVDLAKNGVRPCDISRRLLVSHGCVSKILGRYYETGSVRPGTIGGSKPKVATPTVVAKIEQFKHENPSIFAWEIREKLINEKVCKDETVPSVSSINRVLRHRAIEKAAASGLALYRGQSVHPYHHTYWRIPNIATSQNKYYRSDTNYASTESTKKTALKANETNKPRRNRTTFTGKQLEELEKAFQINQYPEVNSREDLAKQVALSEARVQVWFSNRRAKWRRAQRL</sequence>
<dbReference type="FunFam" id="1.10.10.60:FF:000679">
    <property type="entry name" value="Homeobox protein aristaless"/>
    <property type="match status" value="1"/>
</dbReference>
<protein>
    <submittedName>
        <fullName evidence="14">Uncharacterized protein</fullName>
    </submittedName>
</protein>
<evidence type="ECO:0000256" key="2">
    <source>
        <dbReference type="ARBA" id="ARBA00005733"/>
    </source>
</evidence>
<gene>
    <name evidence="14" type="ORF">TRIADDRAFT_3502</name>
</gene>
<evidence type="ECO:0000313" key="14">
    <source>
        <dbReference type="EMBL" id="EDV21556.1"/>
    </source>
</evidence>
<dbReference type="GO" id="GO:0005634">
    <property type="term" value="C:nucleus"/>
    <property type="evidence" value="ECO:0007669"/>
    <property type="project" value="UniProtKB-SubCell"/>
</dbReference>
<feature type="domain" description="Homeobox" evidence="12">
    <location>
        <begin position="186"/>
        <end position="246"/>
    </location>
</feature>
<reference evidence="14 15" key="1">
    <citation type="journal article" date="2008" name="Nature">
        <title>The Trichoplax genome and the nature of placozoans.</title>
        <authorList>
            <person name="Srivastava M."/>
            <person name="Begovic E."/>
            <person name="Chapman J."/>
            <person name="Putnam N.H."/>
            <person name="Hellsten U."/>
            <person name="Kawashima T."/>
            <person name="Kuo A."/>
            <person name="Mitros T."/>
            <person name="Salamov A."/>
            <person name="Carpenter M.L."/>
            <person name="Signorovitch A.Y."/>
            <person name="Moreno M.A."/>
            <person name="Kamm K."/>
            <person name="Grimwood J."/>
            <person name="Schmutz J."/>
            <person name="Shapiro H."/>
            <person name="Grigoriev I.V."/>
            <person name="Buss L.W."/>
            <person name="Schierwater B."/>
            <person name="Dellaporta S.L."/>
            <person name="Rokhsar D.S."/>
        </authorList>
    </citation>
    <scope>NUCLEOTIDE SEQUENCE [LARGE SCALE GENOMIC DNA]</scope>
    <source>
        <strain evidence="14 15">Grell-BS-1999</strain>
    </source>
</reference>
<dbReference type="KEGG" id="tad:TRIADDRAFT_3502"/>
<proteinExistence type="inferred from homology"/>
<dbReference type="GO" id="GO:0006357">
    <property type="term" value="P:regulation of transcription by RNA polymerase II"/>
    <property type="evidence" value="ECO:0000318"/>
    <property type="project" value="GO_Central"/>
</dbReference>
<evidence type="ECO:0000256" key="8">
    <source>
        <dbReference type="ARBA" id="ARBA00023163"/>
    </source>
</evidence>
<dbReference type="GO" id="GO:0000981">
    <property type="term" value="F:DNA-binding transcription factor activity, RNA polymerase II-specific"/>
    <property type="evidence" value="ECO:0000318"/>
    <property type="project" value="GO_Central"/>
</dbReference>
<dbReference type="AlphaFoldDB" id="B3S644"/>
<dbReference type="EMBL" id="DS985252">
    <property type="protein sequence ID" value="EDV21556.1"/>
    <property type="molecule type" value="Genomic_DNA"/>
</dbReference>
<evidence type="ECO:0000256" key="4">
    <source>
        <dbReference type="ARBA" id="ARBA00022724"/>
    </source>
</evidence>
<dbReference type="FunCoup" id="B3S644">
    <property type="interactions" value="665"/>
</dbReference>
<feature type="non-terminal residue" evidence="14">
    <location>
        <position position="1"/>
    </location>
</feature>
<name>B3S644_TRIAD</name>
<dbReference type="InParanoid" id="B3S644"/>
<dbReference type="InterPro" id="IPR001523">
    <property type="entry name" value="Paired_dom"/>
</dbReference>
<evidence type="ECO:0000259" key="13">
    <source>
        <dbReference type="PROSITE" id="PS51057"/>
    </source>
</evidence>
<dbReference type="HOGENOM" id="CLU_019281_1_3_1"/>
<dbReference type="GO" id="GO:0000978">
    <property type="term" value="F:RNA polymerase II cis-regulatory region sequence-specific DNA binding"/>
    <property type="evidence" value="ECO:0000318"/>
    <property type="project" value="GO_Central"/>
</dbReference>
<keyword evidence="7 10" id="KW-0371">Homeobox</keyword>
<evidence type="ECO:0000313" key="15">
    <source>
        <dbReference type="Proteomes" id="UP000009022"/>
    </source>
</evidence>